<dbReference type="InterPro" id="IPR013744">
    <property type="entry name" value="SidJ"/>
</dbReference>
<gene>
    <name evidence="2" type="ORF">P167DRAFT_512759</name>
</gene>
<reference evidence="2 3" key="1">
    <citation type="journal article" date="2018" name="Nat. Ecol. Evol.">
        <title>Pezizomycetes genomes reveal the molecular basis of ectomycorrhizal truffle lifestyle.</title>
        <authorList>
            <person name="Murat C."/>
            <person name="Payen T."/>
            <person name="Noel B."/>
            <person name="Kuo A."/>
            <person name="Morin E."/>
            <person name="Chen J."/>
            <person name="Kohler A."/>
            <person name="Krizsan K."/>
            <person name="Balestrini R."/>
            <person name="Da Silva C."/>
            <person name="Montanini B."/>
            <person name="Hainaut M."/>
            <person name="Levati E."/>
            <person name="Barry K.W."/>
            <person name="Belfiori B."/>
            <person name="Cichocki N."/>
            <person name="Clum A."/>
            <person name="Dockter R.B."/>
            <person name="Fauchery L."/>
            <person name="Guy J."/>
            <person name="Iotti M."/>
            <person name="Le Tacon F."/>
            <person name="Lindquist E.A."/>
            <person name="Lipzen A."/>
            <person name="Malagnac F."/>
            <person name="Mello A."/>
            <person name="Molinier V."/>
            <person name="Miyauchi S."/>
            <person name="Poulain J."/>
            <person name="Riccioni C."/>
            <person name="Rubini A."/>
            <person name="Sitrit Y."/>
            <person name="Splivallo R."/>
            <person name="Traeger S."/>
            <person name="Wang M."/>
            <person name="Zifcakova L."/>
            <person name="Wipf D."/>
            <person name="Zambonelli A."/>
            <person name="Paolocci F."/>
            <person name="Nowrousian M."/>
            <person name="Ottonello S."/>
            <person name="Baldrian P."/>
            <person name="Spatafora J.W."/>
            <person name="Henrissat B."/>
            <person name="Nagy L.G."/>
            <person name="Aury J.M."/>
            <person name="Wincker P."/>
            <person name="Grigoriev I.V."/>
            <person name="Bonfante P."/>
            <person name="Martin F.M."/>
        </authorList>
    </citation>
    <scope>NUCLEOTIDE SEQUENCE [LARGE SCALE GENOMIC DNA]</scope>
    <source>
        <strain evidence="2 3">CCBAS932</strain>
    </source>
</reference>
<organism evidence="2 3">
    <name type="scientific">Morchella conica CCBAS932</name>
    <dbReference type="NCBI Taxonomy" id="1392247"/>
    <lineage>
        <taxon>Eukaryota</taxon>
        <taxon>Fungi</taxon>
        <taxon>Dikarya</taxon>
        <taxon>Ascomycota</taxon>
        <taxon>Pezizomycotina</taxon>
        <taxon>Pezizomycetes</taxon>
        <taxon>Pezizales</taxon>
        <taxon>Morchellaceae</taxon>
        <taxon>Morchella</taxon>
    </lineage>
</organism>
<dbReference type="PANTHER" id="PTHR31591:SF1">
    <property type="entry name" value="UPF0613 PROTEIN PB24D3.06C"/>
    <property type="match status" value="1"/>
</dbReference>
<sequence>MASVLGTLKFAAIFLHLLVPFVVSLNFTALSQQGVLHNYAYHLVAFEHNPPTCTNSSDRDTLLFMGGLGEGFTTVPYVSGLAEALEDWSVVEVLTTSSYYGWGMGSLKRDVEELSQAVAYIKQIRPHGRVVLLGHSTGSQDAIEYISKPAAGAPDLDGAIFQAPVSDREAMRYLMGDESYYEALDFVTKWVAEGLGEEIIPIKYRGPFAAYPITARRWYSLLVPLGPNGIPRGDDDYWSSDISEDVVKSVYERVTAETKLLYLFSEDDEYMSSSLDKEALLQKWYRAAAAAGVTVDTENSGTVAGANHRYEDVPESVTQDLYGRVKRFLEGLDSDSK</sequence>
<dbReference type="OrthoDB" id="10034502at2759"/>
<dbReference type="Proteomes" id="UP000277580">
    <property type="component" value="Unassembled WGS sequence"/>
</dbReference>
<dbReference type="SUPFAM" id="SSF53474">
    <property type="entry name" value="alpha/beta-Hydrolases"/>
    <property type="match status" value="1"/>
</dbReference>
<dbReference type="InterPro" id="IPR029058">
    <property type="entry name" value="AB_hydrolase_fold"/>
</dbReference>
<evidence type="ECO:0000256" key="1">
    <source>
        <dbReference type="SAM" id="SignalP"/>
    </source>
</evidence>
<feature type="signal peptide" evidence="1">
    <location>
        <begin position="1"/>
        <end position="24"/>
    </location>
</feature>
<evidence type="ECO:0000313" key="3">
    <source>
        <dbReference type="Proteomes" id="UP000277580"/>
    </source>
</evidence>
<name>A0A3N4KI07_9PEZI</name>
<dbReference type="EMBL" id="ML119170">
    <property type="protein sequence ID" value="RPB08001.1"/>
    <property type="molecule type" value="Genomic_DNA"/>
</dbReference>
<proteinExistence type="predicted"/>
<dbReference type="InParanoid" id="A0A3N4KI07"/>
<evidence type="ECO:0000313" key="2">
    <source>
        <dbReference type="EMBL" id="RPB08001.1"/>
    </source>
</evidence>
<dbReference type="PANTHER" id="PTHR31591">
    <property type="entry name" value="UPF0613 PROTEIN PB24D3.06C"/>
    <property type="match status" value="1"/>
</dbReference>
<feature type="chain" id="PRO_5018230323" evidence="1">
    <location>
        <begin position="25"/>
        <end position="337"/>
    </location>
</feature>
<dbReference type="Pfam" id="PF08538">
    <property type="entry name" value="DUF1749"/>
    <property type="match status" value="1"/>
</dbReference>
<dbReference type="Gene3D" id="3.40.50.1820">
    <property type="entry name" value="alpha/beta hydrolase"/>
    <property type="match status" value="1"/>
</dbReference>
<protein>
    <submittedName>
        <fullName evidence="2">Siderophore biosynthesis lipase/esteras-like protein</fullName>
    </submittedName>
</protein>
<accession>A0A3N4KI07</accession>
<dbReference type="AlphaFoldDB" id="A0A3N4KI07"/>
<keyword evidence="1" id="KW-0732">Signal</keyword>
<keyword evidence="3" id="KW-1185">Reference proteome</keyword>